<evidence type="ECO:0000256" key="3">
    <source>
        <dbReference type="SAM" id="Phobius"/>
    </source>
</evidence>
<keyword evidence="3" id="KW-0812">Transmembrane</keyword>
<feature type="transmembrane region" description="Helical" evidence="3">
    <location>
        <begin position="362"/>
        <end position="380"/>
    </location>
</feature>
<feature type="transmembrane region" description="Helical" evidence="3">
    <location>
        <begin position="96"/>
        <end position="116"/>
    </location>
</feature>
<dbReference type="InterPro" id="IPR011990">
    <property type="entry name" value="TPR-like_helical_dom_sf"/>
</dbReference>
<dbReference type="AlphaFoldDB" id="A0A0Q9YBQ0"/>
<comment type="caution">
    <text evidence="4">The sequence shown here is derived from an EMBL/GenBank/DDBJ whole genome shotgun (WGS) entry which is preliminary data.</text>
</comment>
<feature type="transmembrane region" description="Helical" evidence="3">
    <location>
        <begin position="128"/>
        <end position="145"/>
    </location>
</feature>
<keyword evidence="3" id="KW-0472">Membrane</keyword>
<keyword evidence="1" id="KW-0677">Repeat</keyword>
<reference evidence="4" key="1">
    <citation type="submission" date="2015-09" db="EMBL/GenBank/DDBJ databases">
        <title>Draft Genome Sequences of Two Novel Amoeba-resistant Intranuclear Bacteria, Candidatus Berkiella cookevillensis and Candidatus Berkiella aquae.</title>
        <authorList>
            <person name="Mehari Y.T."/>
            <person name="Arivett B.A."/>
            <person name="Farone A.L."/>
            <person name="Gunderson J.H."/>
            <person name="Farone M.B."/>
        </authorList>
    </citation>
    <scope>NUCLEOTIDE SEQUENCE [LARGE SCALE GENOMIC DNA]</scope>
    <source>
        <strain evidence="4">CC99</strain>
    </source>
</reference>
<evidence type="ECO:0000256" key="1">
    <source>
        <dbReference type="ARBA" id="ARBA00022737"/>
    </source>
</evidence>
<dbReference type="InterPro" id="IPR052346">
    <property type="entry name" value="O-mannosyl-transferase_TMTC"/>
</dbReference>
<dbReference type="PANTHER" id="PTHR44227:SF3">
    <property type="entry name" value="PROTEIN O-MANNOSYL-TRANSFERASE TMTC4"/>
    <property type="match status" value="1"/>
</dbReference>
<keyword evidence="3" id="KW-1133">Transmembrane helix</keyword>
<dbReference type="PANTHER" id="PTHR44227">
    <property type="match status" value="1"/>
</dbReference>
<feature type="transmembrane region" description="Helical" evidence="3">
    <location>
        <begin position="12"/>
        <end position="33"/>
    </location>
</feature>
<evidence type="ECO:0000256" key="2">
    <source>
        <dbReference type="ARBA" id="ARBA00022803"/>
    </source>
</evidence>
<dbReference type="Gene3D" id="1.25.40.10">
    <property type="entry name" value="Tetratricopeptide repeat domain"/>
    <property type="match status" value="1"/>
</dbReference>
<dbReference type="EMBL" id="LKHV01000009">
    <property type="protein sequence ID" value="KRG18070.1"/>
    <property type="molecule type" value="Genomic_DNA"/>
</dbReference>
<feature type="transmembrane region" description="Helical" evidence="3">
    <location>
        <begin position="151"/>
        <end position="172"/>
    </location>
</feature>
<sequence>MLSKIQRHLPLSLWILLGSSMSLLTLVSLYWFGLMGPYLLDDMQSIQPAQLQTFSWSILIEISSQNETGPFGRPLSILSFALNHLWFGAEPFSYKLINLLLHFLTGMTLAWFVYLLQVAYRPKLKHKAMLCFLTAFIWLIHPLQVSTVLYVVQRMTILCQLYTLLACCLYIYARLRQRSQKSYVFFFILSGFSAVLALLAKETAVLIPFYLFIIEYFIINFKQSSQESSKRFYQYAKIFILSIIFFALSAYWYNLDHYMAIFAEKPFSLWERLLTQINVLSFYIKLIYLPNLSQMSLYHDDFAIAGSINLEVILNLILLSSFLLCIYLCRKRAALIAFGFAWFFVSHLLESTLLPLELVFEHRNYLASFGLILVPVYLILHLTHVSTSKYRYIFSLLGVSLIAVLMLMTWMRSNSWSSTEKFLQNALVDKPNSARTHIEFANWLMEKGAYSIAYAELLQAQKIEPHNLGILLHMLLMHCYAEEVPEALYQQAKEKISQYPITPYAILVLDQLVNNFYQQQCKSIDKDKIHKIIQSAYKNSYLKHRPRYKAVLYNLEAGLLLLNNNKQDAKILLMRSFETYPKRMQPLITKATLELQAGEQIEAKKTIDILDKNKMLPYAPRTQLNQLKHLYELQEEE</sequence>
<feature type="transmembrane region" description="Helical" evidence="3">
    <location>
        <begin position="335"/>
        <end position="356"/>
    </location>
</feature>
<gene>
    <name evidence="4" type="ORF">CC99x_01782</name>
</gene>
<name>A0A0Q9YBQ0_9GAMM</name>
<feature type="transmembrane region" description="Helical" evidence="3">
    <location>
        <begin position="302"/>
        <end position="328"/>
    </location>
</feature>
<dbReference type="SUPFAM" id="SSF48452">
    <property type="entry name" value="TPR-like"/>
    <property type="match status" value="1"/>
</dbReference>
<accession>A0A0Q9YBQ0</accession>
<feature type="transmembrane region" description="Helical" evidence="3">
    <location>
        <begin position="392"/>
        <end position="411"/>
    </location>
</feature>
<feature type="transmembrane region" description="Helical" evidence="3">
    <location>
        <begin position="184"/>
        <end position="212"/>
    </location>
</feature>
<evidence type="ECO:0000313" key="4">
    <source>
        <dbReference type="EMBL" id="KRG18070.1"/>
    </source>
</evidence>
<protein>
    <recommendedName>
        <fullName evidence="5">Tetratricopeptide repeat protein</fullName>
    </recommendedName>
</protein>
<keyword evidence="2" id="KW-0802">TPR repeat</keyword>
<evidence type="ECO:0008006" key="5">
    <source>
        <dbReference type="Google" id="ProtNLM"/>
    </source>
</evidence>
<dbReference type="PATRIC" id="fig|1590042.3.peg.1810"/>
<dbReference type="STRING" id="437022.CC99x_01782"/>
<proteinExistence type="predicted"/>
<organism evidence="4">
    <name type="scientific">Candidatus Berkiella cookevillensis</name>
    <dbReference type="NCBI Taxonomy" id="437022"/>
    <lineage>
        <taxon>Bacteria</taxon>
        <taxon>Pseudomonadati</taxon>
        <taxon>Pseudomonadota</taxon>
        <taxon>Gammaproteobacteria</taxon>
        <taxon>Candidatus Berkiellales</taxon>
        <taxon>Candidatus Berkiellaceae</taxon>
        <taxon>Candidatus Berkiella</taxon>
    </lineage>
</organism>
<feature type="transmembrane region" description="Helical" evidence="3">
    <location>
        <begin position="232"/>
        <end position="253"/>
    </location>
</feature>